<evidence type="ECO:0008006" key="5">
    <source>
        <dbReference type="Google" id="ProtNLM"/>
    </source>
</evidence>
<feature type="chain" id="PRO_5005563056" description="Ferrochelatase" evidence="2">
    <location>
        <begin position="20"/>
        <end position="62"/>
    </location>
</feature>
<keyword evidence="1" id="KW-0812">Transmembrane</keyword>
<name>A0A0L6CRW9_9RHOB</name>
<keyword evidence="1" id="KW-1133">Transmembrane helix</keyword>
<evidence type="ECO:0000256" key="2">
    <source>
        <dbReference type="SAM" id="SignalP"/>
    </source>
</evidence>
<proteinExistence type="predicted"/>
<dbReference type="EMBL" id="LGVV01000050">
    <property type="protein sequence ID" value="KNX40507.1"/>
    <property type="molecule type" value="Genomic_DNA"/>
</dbReference>
<gene>
    <name evidence="3" type="ORF">ROTO_29570</name>
</gene>
<comment type="caution">
    <text evidence="3">The sequence shown here is derived from an EMBL/GenBank/DDBJ whole genome shotgun (WGS) entry which is preliminary data.</text>
</comment>
<organism evidence="3 4">
    <name type="scientific">Roseovarius tolerans</name>
    <dbReference type="NCBI Taxonomy" id="74031"/>
    <lineage>
        <taxon>Bacteria</taxon>
        <taxon>Pseudomonadati</taxon>
        <taxon>Pseudomonadota</taxon>
        <taxon>Alphaproteobacteria</taxon>
        <taxon>Rhodobacterales</taxon>
        <taxon>Roseobacteraceae</taxon>
        <taxon>Roseovarius</taxon>
    </lineage>
</organism>
<keyword evidence="4" id="KW-1185">Reference proteome</keyword>
<dbReference type="AlphaFoldDB" id="A0A0L6CRW9"/>
<protein>
    <recommendedName>
        <fullName evidence="5">Ferrochelatase</fullName>
    </recommendedName>
</protein>
<keyword evidence="1" id="KW-0472">Membrane</keyword>
<evidence type="ECO:0000313" key="4">
    <source>
        <dbReference type="Proteomes" id="UP000037046"/>
    </source>
</evidence>
<dbReference type="Proteomes" id="UP000037046">
    <property type="component" value="Unassembled WGS sequence"/>
</dbReference>
<feature type="signal peptide" evidence="2">
    <location>
        <begin position="1"/>
        <end position="19"/>
    </location>
</feature>
<dbReference type="PATRIC" id="fig|74031.6.peg.3011"/>
<feature type="transmembrane region" description="Helical" evidence="1">
    <location>
        <begin position="43"/>
        <end position="61"/>
    </location>
</feature>
<evidence type="ECO:0000313" key="3">
    <source>
        <dbReference type="EMBL" id="KNX40507.1"/>
    </source>
</evidence>
<dbReference type="STRING" id="74031.SAMN04488077_11844"/>
<dbReference type="RefSeq" id="WP_050663820.1">
    <property type="nucleotide sequence ID" value="NZ_CP118494.1"/>
</dbReference>
<evidence type="ECO:0000256" key="1">
    <source>
        <dbReference type="SAM" id="Phobius"/>
    </source>
</evidence>
<accession>A0A0L6CRW9</accession>
<reference evidence="4" key="1">
    <citation type="submission" date="2015-07" db="EMBL/GenBank/DDBJ databases">
        <title>Draft Genome Sequence of Roseovarius tolerans EL-164, a producer of N-Acylated Alanine Methyl Esters (NAMEs).</title>
        <authorList>
            <person name="Voget S."/>
            <person name="Bruns H."/>
            <person name="Wagner-Doebler I."/>
            <person name="Schulz S."/>
            <person name="Daniel R."/>
        </authorList>
    </citation>
    <scope>NUCLEOTIDE SEQUENCE [LARGE SCALE GENOMIC DNA]</scope>
    <source>
        <strain evidence="4">EL-164</strain>
    </source>
</reference>
<sequence>MKKLVLAAALSAAASTGFAGNLSEPVIEAPVIVEETNASSSAAAVWVPLVILSIVAAAVAAD</sequence>
<keyword evidence="2" id="KW-0732">Signal</keyword>